<evidence type="ECO:0000313" key="2">
    <source>
        <dbReference type="Proteomes" id="UP000325577"/>
    </source>
</evidence>
<protein>
    <submittedName>
        <fullName evidence="1">Uncharacterized protein</fullName>
    </submittedName>
</protein>
<sequence length="74" mass="8394">MKLIFDYNRTRSFASISPNFLSLKSFNFQSRLLDNLYDSSWTVGLGGVIRGIIVNLLVLSRCCLCFANICSSRH</sequence>
<dbReference type="EMBL" id="CM018035">
    <property type="protein sequence ID" value="KAA8541602.1"/>
    <property type="molecule type" value="Genomic_DNA"/>
</dbReference>
<organism evidence="1 2">
    <name type="scientific">Nyssa sinensis</name>
    <dbReference type="NCBI Taxonomy" id="561372"/>
    <lineage>
        <taxon>Eukaryota</taxon>
        <taxon>Viridiplantae</taxon>
        <taxon>Streptophyta</taxon>
        <taxon>Embryophyta</taxon>
        <taxon>Tracheophyta</taxon>
        <taxon>Spermatophyta</taxon>
        <taxon>Magnoliopsida</taxon>
        <taxon>eudicotyledons</taxon>
        <taxon>Gunneridae</taxon>
        <taxon>Pentapetalae</taxon>
        <taxon>asterids</taxon>
        <taxon>Cornales</taxon>
        <taxon>Nyssaceae</taxon>
        <taxon>Nyssa</taxon>
    </lineage>
</organism>
<name>A0A5J5BIN1_9ASTE</name>
<dbReference type="AlphaFoldDB" id="A0A5J5BIN1"/>
<proteinExistence type="predicted"/>
<reference evidence="1 2" key="1">
    <citation type="submission" date="2019-09" db="EMBL/GenBank/DDBJ databases">
        <title>A chromosome-level genome assembly of the Chinese tupelo Nyssa sinensis.</title>
        <authorList>
            <person name="Yang X."/>
            <person name="Kang M."/>
            <person name="Yang Y."/>
            <person name="Xiong H."/>
            <person name="Wang M."/>
            <person name="Zhang Z."/>
            <person name="Wang Z."/>
            <person name="Wu H."/>
            <person name="Ma T."/>
            <person name="Liu J."/>
            <person name="Xi Z."/>
        </authorList>
    </citation>
    <scope>NUCLEOTIDE SEQUENCE [LARGE SCALE GENOMIC DNA]</scope>
    <source>
        <strain evidence="1">J267</strain>
        <tissue evidence="1">Leaf</tissue>
    </source>
</reference>
<gene>
    <name evidence="1" type="ORF">F0562_022754</name>
</gene>
<dbReference type="Proteomes" id="UP000325577">
    <property type="component" value="Linkage Group LG12"/>
</dbReference>
<accession>A0A5J5BIN1</accession>
<keyword evidence="2" id="KW-1185">Reference proteome</keyword>
<evidence type="ECO:0000313" key="1">
    <source>
        <dbReference type="EMBL" id="KAA8541602.1"/>
    </source>
</evidence>